<dbReference type="CDD" id="cd03312">
    <property type="entry name" value="CIMS_N_terminal_like"/>
    <property type="match status" value="1"/>
</dbReference>
<dbReference type="InterPro" id="IPR038071">
    <property type="entry name" value="UROD/MetE-like_sf"/>
</dbReference>
<keyword evidence="6 10" id="KW-0808">Transferase</keyword>
<dbReference type="PANTHER" id="PTHR30519">
    <property type="entry name" value="5-METHYLTETRAHYDROPTEROYLTRIGLUTAMATE--HOMOCYSTEINE METHYLTRANSFERASE"/>
    <property type="match status" value="1"/>
</dbReference>
<feature type="binding site" evidence="10">
    <location>
        <position position="608"/>
    </location>
    <ligand>
        <name>L-homocysteine</name>
        <dbReference type="ChEBI" id="CHEBI:58199"/>
    </ligand>
</feature>
<evidence type="ECO:0000256" key="10">
    <source>
        <dbReference type="HAMAP-Rule" id="MF_00172"/>
    </source>
</evidence>
<evidence type="ECO:0000259" key="11">
    <source>
        <dbReference type="Pfam" id="PF01717"/>
    </source>
</evidence>
<gene>
    <name evidence="10 13" type="primary">metE</name>
    <name evidence="13" type="ORF">LVJ82_05175</name>
</gene>
<feature type="domain" description="Cobalamin-independent methionine synthase MetE C-terminal/archaeal" evidence="11">
    <location>
        <begin position="436"/>
        <end position="757"/>
    </location>
</feature>
<keyword evidence="9 10" id="KW-0486">Methionine biosynthesis</keyword>
<keyword evidence="7 10" id="KW-0479">Metal-binding</keyword>
<protein>
    <recommendedName>
        <fullName evidence="10">5-methyltetrahydropteroyltriglutamate--homocysteine methyltransferase</fullName>
        <ecNumber evidence="10">2.1.1.14</ecNumber>
    </recommendedName>
    <alternativeName>
        <fullName evidence="10">Cobalamin-independent methionine synthase</fullName>
    </alternativeName>
    <alternativeName>
        <fullName evidence="10">Methionine synthase, vitamin-B12 independent isozyme</fullName>
    </alternativeName>
</protein>
<dbReference type="EC" id="2.1.1.14" evidence="10"/>
<dbReference type="NCBIfam" id="TIGR01371">
    <property type="entry name" value="met_syn_B12ind"/>
    <property type="match status" value="1"/>
</dbReference>
<reference evidence="13 14" key="1">
    <citation type="journal article" date="2022" name="Res Sq">
        <title>Evolution of multicellular longitudinally dividing oral cavity symbionts (Neisseriaceae).</title>
        <authorList>
            <person name="Nyongesa S."/>
            <person name="Weber P."/>
            <person name="Bernet E."/>
            <person name="Pullido F."/>
            <person name="Nieckarz M."/>
            <person name="Delaby M."/>
            <person name="Nieves C."/>
            <person name="Viehboeck T."/>
            <person name="Krause N."/>
            <person name="Rivera-Millot A."/>
            <person name="Nakamura A."/>
            <person name="Vischer N."/>
            <person name="VanNieuwenhze M."/>
            <person name="Brun Y."/>
            <person name="Cava F."/>
            <person name="Bulgheresi S."/>
            <person name="Veyrier F."/>
        </authorList>
    </citation>
    <scope>NUCLEOTIDE SEQUENCE [LARGE SCALE GENOMIC DNA]</scope>
    <source>
        <strain evidence="13 14">SN4</strain>
    </source>
</reference>
<evidence type="ECO:0000256" key="1">
    <source>
        <dbReference type="ARBA" id="ARBA00002777"/>
    </source>
</evidence>
<keyword evidence="10" id="KW-0677">Repeat</keyword>
<sequence length="798" mass="89606">MAITHNLGYPRIGAQRELKFAQEAYWRGDSSLEELERLGAELRAQHWQQQAALDFVPVGDFSFYDQVLDTSFLLGNLPERAQHFHGAELDNYFRIARGRSAQQVHAEHPCQCDIHAGEMTKWFDTNYHYIVPEFTATTEFSLHSERLLAQIAEAQAAGHRVKPTIIGPVTYLYLGKSKDGSDKLALLHKILPIYAQLLEQLAAAGIEWVQIDEPILVTELDEAWQQALRVAYQYFNPSPVKLLLATYFGRLEDNLHLLSQLPVAGVHMDAINARDEVTTLLTLLPQHSVLSVGVINGRNIWKTDLQAALTWLAPIAAQLGERLWLAPSCSLLHVPMDLAQEQHLDAEVRAWLAFAVQKLAELSILAQAIKHGSDSVAAELAANQRDLAARRASARVHQPRVAQAVNAITADMERRRSAYPVRLALQAASLSLPLYPTTTIGSFPQTTSIRALRKQYKTGELSAAAYEAAIQQEIALCIREQETLGLDVLVHGEAERNDMVEYFGEQLNGYVFSQYGWVQSYGSRCVKPPILFGDISRPNAMTVQWIRYAQSLTDKPVKGMLTGPVTLLNWSFVRDDQSRELTCYQLALAVRLEVLDLERADIQVIQIDEAALREGLPLRQSEWQHYLDWTVKSFCISANGVQDHTQIHTHMCYSEFNDIIAAIAAMDADVITIETSRSDMELLDVFDEFAYPNDIGPGVYDIHTPNIPSTEQIIHLMQQAATRIPAKRLWVNPDCGLKTRQWSEVLPALKNMVEAAASLRAEVGECDLNLFTKISIRKGDPSQASLFYHSVHTHEQQR</sequence>
<dbReference type="InterPro" id="IPR002629">
    <property type="entry name" value="Met_Synth_C/arc"/>
</dbReference>
<feature type="binding site" evidence="10">
    <location>
        <begin position="524"/>
        <end position="525"/>
    </location>
    <ligand>
        <name>5-methyltetrahydropteroyltri-L-glutamate</name>
        <dbReference type="ChEBI" id="CHEBI:58207"/>
    </ligand>
</feature>
<comment type="cofactor">
    <cofactor evidence="10">
        <name>Zn(2+)</name>
        <dbReference type="ChEBI" id="CHEBI:29105"/>
    </cofactor>
    <text evidence="10">Binds 1 zinc ion per subunit.</text>
</comment>
<evidence type="ECO:0000256" key="4">
    <source>
        <dbReference type="ARBA" id="ARBA00022603"/>
    </source>
</evidence>
<evidence type="ECO:0000259" key="12">
    <source>
        <dbReference type="Pfam" id="PF08267"/>
    </source>
</evidence>
<keyword evidence="8 10" id="KW-0862">Zinc</keyword>
<feature type="binding site" evidence="10">
    <location>
        <position position="608"/>
    </location>
    <ligand>
        <name>L-methionine</name>
        <dbReference type="ChEBI" id="CHEBI:57844"/>
    </ligand>
</feature>
<dbReference type="InterPro" id="IPR006276">
    <property type="entry name" value="Cobalamin-indep_Met_synthase"/>
</dbReference>
<dbReference type="HAMAP" id="MF_00172">
    <property type="entry name" value="Meth_synth"/>
    <property type="match status" value="1"/>
</dbReference>
<evidence type="ECO:0000256" key="8">
    <source>
        <dbReference type="ARBA" id="ARBA00022833"/>
    </source>
</evidence>
<dbReference type="GO" id="GO:0003871">
    <property type="term" value="F:5-methyltetrahydropteroyltriglutamate-homocysteine S-methyltransferase activity"/>
    <property type="evidence" value="ECO:0007669"/>
    <property type="project" value="UniProtKB-EC"/>
</dbReference>
<proteinExistence type="inferred from homology"/>
<dbReference type="CDD" id="cd03311">
    <property type="entry name" value="CIMS_C_terminal_like"/>
    <property type="match status" value="1"/>
</dbReference>
<feature type="domain" description="Cobalamin-independent methionine synthase MetE N-terminal" evidence="12">
    <location>
        <begin position="4"/>
        <end position="318"/>
    </location>
</feature>
<evidence type="ECO:0000256" key="6">
    <source>
        <dbReference type="ARBA" id="ARBA00022679"/>
    </source>
</evidence>
<feature type="binding site" evidence="10">
    <location>
        <position position="614"/>
    </location>
    <ligand>
        <name>5-methyltetrahydropteroyltri-L-glutamate</name>
        <dbReference type="ChEBI" id="CHEBI:58207"/>
    </ligand>
</feature>
<accession>A0ABY4E4W6</accession>
<feature type="binding site" evidence="10">
    <location>
        <begin position="16"/>
        <end position="19"/>
    </location>
    <ligand>
        <name>5-methyltetrahydropteroyltri-L-glutamate</name>
        <dbReference type="ChEBI" id="CHEBI:58207"/>
    </ligand>
</feature>
<feature type="active site" description="Proton donor" evidence="10">
    <location>
        <position position="703"/>
    </location>
</feature>
<organism evidence="13 14">
    <name type="scientific">Vitreoscilla massiliensis</name>
    <dbReference type="NCBI Taxonomy" id="1689272"/>
    <lineage>
        <taxon>Bacteria</taxon>
        <taxon>Pseudomonadati</taxon>
        <taxon>Pseudomonadota</taxon>
        <taxon>Betaproteobacteria</taxon>
        <taxon>Neisseriales</taxon>
        <taxon>Neisseriaceae</taxon>
        <taxon>Vitreoscilla</taxon>
    </lineage>
</organism>
<comment type="catalytic activity">
    <reaction evidence="10">
        <text>5-methyltetrahydropteroyltri-L-glutamate + L-homocysteine = tetrahydropteroyltri-L-glutamate + L-methionine</text>
        <dbReference type="Rhea" id="RHEA:21196"/>
        <dbReference type="ChEBI" id="CHEBI:57844"/>
        <dbReference type="ChEBI" id="CHEBI:58140"/>
        <dbReference type="ChEBI" id="CHEBI:58199"/>
        <dbReference type="ChEBI" id="CHEBI:58207"/>
        <dbReference type="EC" id="2.1.1.14"/>
    </reaction>
</comment>
<feature type="binding site" evidence="10">
    <location>
        <position position="735"/>
    </location>
    <ligand>
        <name>Zn(2+)</name>
        <dbReference type="ChEBI" id="CHEBI:29105"/>
        <note>catalytic</note>
    </ligand>
</feature>
<dbReference type="GO" id="GO:0032259">
    <property type="term" value="P:methylation"/>
    <property type="evidence" value="ECO:0007669"/>
    <property type="project" value="UniProtKB-KW"/>
</dbReference>
<dbReference type="EMBL" id="CP091511">
    <property type="protein sequence ID" value="UOO90373.1"/>
    <property type="molecule type" value="Genomic_DNA"/>
</dbReference>
<feature type="binding site" evidence="10">
    <location>
        <position position="652"/>
    </location>
    <ligand>
        <name>Zn(2+)</name>
        <dbReference type="ChEBI" id="CHEBI:29105"/>
        <note>catalytic</note>
    </ligand>
</feature>
<dbReference type="Pfam" id="PF01717">
    <property type="entry name" value="Meth_synt_2"/>
    <property type="match status" value="1"/>
</dbReference>
<keyword evidence="14" id="KW-1185">Reference proteome</keyword>
<feature type="binding site" evidence="10">
    <location>
        <position position="121"/>
    </location>
    <ligand>
        <name>5-methyltetrahydropteroyltri-L-glutamate</name>
        <dbReference type="ChEBI" id="CHEBI:58207"/>
    </ligand>
</feature>
<evidence type="ECO:0000256" key="7">
    <source>
        <dbReference type="ARBA" id="ARBA00022723"/>
    </source>
</evidence>
<dbReference type="Proteomes" id="UP000832011">
    <property type="component" value="Chromosome"/>
</dbReference>
<dbReference type="NCBIfam" id="NF003556">
    <property type="entry name" value="PRK05222.1"/>
    <property type="match status" value="1"/>
</dbReference>
<dbReference type="SUPFAM" id="SSF51726">
    <property type="entry name" value="UROD/MetE-like"/>
    <property type="match status" value="2"/>
</dbReference>
<evidence type="ECO:0000256" key="3">
    <source>
        <dbReference type="ARBA" id="ARBA00009553"/>
    </source>
</evidence>
<dbReference type="InterPro" id="IPR013215">
    <property type="entry name" value="Cbl-indep_Met_Synth_N"/>
</dbReference>
<evidence type="ECO:0000256" key="2">
    <source>
        <dbReference type="ARBA" id="ARBA00004681"/>
    </source>
</evidence>
<feature type="binding site" evidence="10">
    <location>
        <begin position="440"/>
        <end position="442"/>
    </location>
    <ligand>
        <name>L-homocysteine</name>
        <dbReference type="ChEBI" id="CHEBI:58199"/>
    </ligand>
</feature>
<comment type="pathway">
    <text evidence="2 10">Amino-acid biosynthesis; L-methionine biosynthesis via de novo pathway; L-methionine from L-homocysteine (MetE route): step 1/1.</text>
</comment>
<comment type="similarity">
    <text evidence="3 10">Belongs to the vitamin-B12 independent methionine synthase family.</text>
</comment>
<dbReference type="PIRSF" id="PIRSF000382">
    <property type="entry name" value="MeTrfase_B12_ind"/>
    <property type="match status" value="1"/>
</dbReference>
<name>A0ABY4E4W6_9NEIS</name>
<comment type="function">
    <text evidence="1 10">Catalyzes the transfer of a methyl group from 5-methyltetrahydrofolate to homocysteine resulting in methionine formation.</text>
</comment>
<dbReference type="RefSeq" id="WP_082625568.1">
    <property type="nucleotide sequence ID" value="NZ_CABKVG010000008.1"/>
</dbReference>
<feature type="binding site" evidence="10">
    <location>
        <position position="570"/>
    </location>
    <ligand>
        <name>5-methyltetrahydropteroyltri-L-glutamate</name>
        <dbReference type="ChEBI" id="CHEBI:58207"/>
    </ligand>
</feature>
<feature type="binding site" evidence="10">
    <location>
        <position position="674"/>
    </location>
    <ligand>
        <name>Zn(2+)</name>
        <dbReference type="ChEBI" id="CHEBI:29105"/>
        <note>catalytic</note>
    </ligand>
</feature>
<feature type="binding site" evidence="10">
    <location>
        <position position="493"/>
    </location>
    <ligand>
        <name>L-methionine</name>
        <dbReference type="ChEBI" id="CHEBI:57844"/>
    </ligand>
</feature>
<dbReference type="Pfam" id="PF08267">
    <property type="entry name" value="Meth_synt_1"/>
    <property type="match status" value="1"/>
</dbReference>
<feature type="binding site" evidence="10">
    <location>
        <begin position="440"/>
        <end position="442"/>
    </location>
    <ligand>
        <name>L-methionine</name>
        <dbReference type="ChEBI" id="CHEBI:57844"/>
    </ligand>
</feature>
<evidence type="ECO:0000313" key="13">
    <source>
        <dbReference type="EMBL" id="UOO90373.1"/>
    </source>
</evidence>
<keyword evidence="5 10" id="KW-0028">Amino-acid biosynthesis</keyword>
<evidence type="ECO:0000313" key="14">
    <source>
        <dbReference type="Proteomes" id="UP000832011"/>
    </source>
</evidence>
<feature type="binding site" evidence="10">
    <location>
        <position position="493"/>
    </location>
    <ligand>
        <name>L-homocysteine</name>
        <dbReference type="ChEBI" id="CHEBI:58199"/>
    </ligand>
</feature>
<evidence type="ECO:0000256" key="5">
    <source>
        <dbReference type="ARBA" id="ARBA00022605"/>
    </source>
</evidence>
<dbReference type="Gene3D" id="3.20.20.210">
    <property type="match status" value="2"/>
</dbReference>
<feature type="binding site" evidence="10">
    <location>
        <position position="650"/>
    </location>
    <ligand>
        <name>Zn(2+)</name>
        <dbReference type="ChEBI" id="CHEBI:29105"/>
        <note>catalytic</note>
    </ligand>
</feature>
<evidence type="ECO:0000256" key="9">
    <source>
        <dbReference type="ARBA" id="ARBA00023167"/>
    </source>
</evidence>
<keyword evidence="4 10" id="KW-0489">Methyltransferase</keyword>